<feature type="non-terminal residue" evidence="7">
    <location>
        <position position="299"/>
    </location>
</feature>
<organism evidence="7">
    <name type="scientific">marine metagenome</name>
    <dbReference type="NCBI Taxonomy" id="408172"/>
    <lineage>
        <taxon>unclassified sequences</taxon>
        <taxon>metagenomes</taxon>
        <taxon>ecological metagenomes</taxon>
    </lineage>
</organism>
<name>A0A381R7W5_9ZZZZ</name>
<evidence type="ECO:0000259" key="6">
    <source>
        <dbReference type="Pfam" id="PF01266"/>
    </source>
</evidence>
<dbReference type="Gene3D" id="3.40.50.720">
    <property type="entry name" value="NAD(P)-binding Rossmann-like Domain"/>
    <property type="match status" value="1"/>
</dbReference>
<dbReference type="SUPFAM" id="SSF51971">
    <property type="entry name" value="Nucleotide-binding domain"/>
    <property type="match status" value="1"/>
</dbReference>
<feature type="domain" description="FAD dependent oxidoreductase" evidence="6">
    <location>
        <begin position="4"/>
        <end position="299"/>
    </location>
</feature>
<dbReference type="EMBL" id="UINC01001644">
    <property type="protein sequence ID" value="SUZ85623.1"/>
    <property type="molecule type" value="Genomic_DNA"/>
</dbReference>
<protein>
    <recommendedName>
        <fullName evidence="6">FAD dependent oxidoreductase domain-containing protein</fullName>
    </recommendedName>
</protein>
<feature type="non-terminal residue" evidence="7">
    <location>
        <position position="1"/>
    </location>
</feature>
<evidence type="ECO:0000313" key="7">
    <source>
        <dbReference type="EMBL" id="SUZ85623.1"/>
    </source>
</evidence>
<evidence type="ECO:0000256" key="5">
    <source>
        <dbReference type="ARBA" id="ARBA00023002"/>
    </source>
</evidence>
<evidence type="ECO:0000256" key="2">
    <source>
        <dbReference type="ARBA" id="ARBA00006730"/>
    </source>
</evidence>
<proteinExistence type="inferred from homology"/>
<dbReference type="GO" id="GO:0019478">
    <property type="term" value="P:D-amino acid catabolic process"/>
    <property type="evidence" value="ECO:0007669"/>
    <property type="project" value="TreeGrafter"/>
</dbReference>
<evidence type="ECO:0000256" key="3">
    <source>
        <dbReference type="ARBA" id="ARBA00022630"/>
    </source>
</evidence>
<gene>
    <name evidence="7" type="ORF">METZ01_LOCUS38477</name>
</gene>
<keyword evidence="4" id="KW-0274">FAD</keyword>
<dbReference type="AlphaFoldDB" id="A0A381R7W5"/>
<comment type="cofactor">
    <cofactor evidence="1">
        <name>FAD</name>
        <dbReference type="ChEBI" id="CHEBI:57692"/>
    </cofactor>
</comment>
<dbReference type="PANTHER" id="PTHR11530:SF11">
    <property type="entry name" value="D-ASPARTATE OXIDASE"/>
    <property type="match status" value="1"/>
</dbReference>
<dbReference type="PROSITE" id="PS00677">
    <property type="entry name" value="DAO"/>
    <property type="match status" value="1"/>
</dbReference>
<keyword evidence="5" id="KW-0560">Oxidoreductase</keyword>
<dbReference type="Gene3D" id="3.30.9.10">
    <property type="entry name" value="D-Amino Acid Oxidase, subunit A, domain 2"/>
    <property type="match status" value="1"/>
</dbReference>
<dbReference type="Pfam" id="PF01266">
    <property type="entry name" value="DAO"/>
    <property type="match status" value="1"/>
</dbReference>
<dbReference type="GO" id="GO:0005737">
    <property type="term" value="C:cytoplasm"/>
    <property type="evidence" value="ECO:0007669"/>
    <property type="project" value="TreeGrafter"/>
</dbReference>
<accession>A0A381R7W5</accession>
<dbReference type="InterPro" id="IPR023209">
    <property type="entry name" value="DAO"/>
</dbReference>
<dbReference type="PANTHER" id="PTHR11530">
    <property type="entry name" value="D-AMINO ACID OXIDASE"/>
    <property type="match status" value="1"/>
</dbReference>
<keyword evidence="3" id="KW-0285">Flavoprotein</keyword>
<reference evidence="7" key="1">
    <citation type="submission" date="2018-05" db="EMBL/GenBank/DDBJ databases">
        <authorList>
            <person name="Lanie J.A."/>
            <person name="Ng W.-L."/>
            <person name="Kazmierczak K.M."/>
            <person name="Andrzejewski T.M."/>
            <person name="Davidsen T.M."/>
            <person name="Wayne K.J."/>
            <person name="Tettelin H."/>
            <person name="Glass J.I."/>
            <person name="Rusch D."/>
            <person name="Podicherti R."/>
            <person name="Tsui H.-C.T."/>
            <person name="Winkler M.E."/>
        </authorList>
    </citation>
    <scope>NUCLEOTIDE SEQUENCE</scope>
</reference>
<evidence type="ECO:0000256" key="4">
    <source>
        <dbReference type="ARBA" id="ARBA00022827"/>
    </source>
</evidence>
<comment type="similarity">
    <text evidence="2">Belongs to the DAMOX/DASOX family.</text>
</comment>
<evidence type="ECO:0000256" key="1">
    <source>
        <dbReference type="ARBA" id="ARBA00001974"/>
    </source>
</evidence>
<sequence length="299" mass="32384">MRCTVIGAGVCGLSCAVRLLEAGWVVEVIAEKFSPGTVSDRAAAVWYPFLVAPVDRAEVWGMASYSVFSELSASEPEAGVIMRTGREYLREPVESPGWHSAITHFRLLEPSELPDEYVHGWEFEVPVIEMPRYMAWLQARCESLGGTLTQRRINSLDDAGGDARINCSGLGAQELAGDDDLHPVRGQVLYLDQTPEVGHFDQQPETLAHVIPRSDCTVLGGTAQANDSNESPSEDDTELILAKCTAMWPGLDITRITGVAVGLRPARSTVRLELEPGEQPLIHNYGHGGGGVTLSWGCA</sequence>
<dbReference type="InterPro" id="IPR006181">
    <property type="entry name" value="D-amino_acid_oxidase_CS"/>
</dbReference>
<dbReference type="GO" id="GO:0003884">
    <property type="term" value="F:D-amino-acid oxidase activity"/>
    <property type="evidence" value="ECO:0007669"/>
    <property type="project" value="InterPro"/>
</dbReference>
<dbReference type="PIRSF" id="PIRSF000189">
    <property type="entry name" value="D-aa_oxidase"/>
    <property type="match status" value="1"/>
</dbReference>
<dbReference type="InterPro" id="IPR006076">
    <property type="entry name" value="FAD-dep_OxRdtase"/>
</dbReference>
<dbReference type="GO" id="GO:0071949">
    <property type="term" value="F:FAD binding"/>
    <property type="evidence" value="ECO:0007669"/>
    <property type="project" value="InterPro"/>
</dbReference>
<dbReference type="SUPFAM" id="SSF54373">
    <property type="entry name" value="FAD-linked reductases, C-terminal domain"/>
    <property type="match status" value="1"/>
</dbReference>